<comment type="caution">
    <text evidence="2">The sequence shown here is derived from an EMBL/GenBank/DDBJ whole genome shotgun (WGS) entry which is preliminary data.</text>
</comment>
<evidence type="ECO:0000256" key="1">
    <source>
        <dbReference type="SAM" id="Phobius"/>
    </source>
</evidence>
<dbReference type="AlphaFoldDB" id="A0A520XG86"/>
<name>A0A520XG86_9DELT</name>
<reference evidence="2 3" key="1">
    <citation type="submission" date="2019-01" db="EMBL/GenBank/DDBJ databases">
        <title>Insights into ecological role of a new deltaproteobacterial order Candidatus Sinidesulfobacterales (Sva0485) by metagenomics and metatranscriptomics.</title>
        <authorList>
            <person name="Tan S."/>
            <person name="Liu J."/>
            <person name="Fang Y."/>
            <person name="Hedlund B."/>
            <person name="Lian Z.-H."/>
            <person name="Huang L.-Y."/>
            <person name="Li J.-T."/>
            <person name="Huang L.-N."/>
            <person name="Li W.-J."/>
            <person name="Jiang H.-C."/>
            <person name="Dong H.-L."/>
            <person name="Shu W.-S."/>
        </authorList>
    </citation>
    <scope>NUCLEOTIDE SEQUENCE [LARGE SCALE GENOMIC DNA]</scope>
    <source>
        <strain evidence="2">AP4</strain>
    </source>
</reference>
<feature type="transmembrane region" description="Helical" evidence="1">
    <location>
        <begin position="6"/>
        <end position="24"/>
    </location>
</feature>
<evidence type="ECO:0000313" key="3">
    <source>
        <dbReference type="Proteomes" id="UP000322454"/>
    </source>
</evidence>
<gene>
    <name evidence="2" type="ORF">EVJ48_01575</name>
</gene>
<protein>
    <submittedName>
        <fullName evidence="2">Uncharacterized protein</fullName>
    </submittedName>
</protein>
<evidence type="ECO:0000313" key="2">
    <source>
        <dbReference type="EMBL" id="RZV40208.1"/>
    </source>
</evidence>
<organism evidence="2 3">
    <name type="scientific">Candidatus Acidulodesulfobacterium acidiphilum</name>
    <dbReference type="NCBI Taxonomy" id="2597224"/>
    <lineage>
        <taxon>Bacteria</taxon>
        <taxon>Deltaproteobacteria</taxon>
        <taxon>Candidatus Acidulodesulfobacterales</taxon>
        <taxon>Candidatus Acidulodesulfobacterium</taxon>
    </lineage>
</organism>
<keyword evidence="1" id="KW-0812">Transmembrane</keyword>
<proteinExistence type="predicted"/>
<dbReference type="Proteomes" id="UP000322454">
    <property type="component" value="Unassembled WGS sequence"/>
</dbReference>
<keyword evidence="1" id="KW-0472">Membrane</keyword>
<accession>A0A520XG86</accession>
<keyword evidence="1" id="KW-1133">Transmembrane helix</keyword>
<sequence>MAPIYGVAILIFGVLLIEYIPKIYRHINKKRNSFSGKIETFKDVNDFIINEDIISFQDKDNDGNIYKYVIVNTKTYTKIYDVSDRYGYKIIDIITGVYKTYIGDNYWFNMHNRINIPTRAFVWQHKDVINEQLEKERELKEKDRKEKEKILKLKQLDKNIKNLN</sequence>
<dbReference type="EMBL" id="SHMQ01000002">
    <property type="protein sequence ID" value="RZV40208.1"/>
    <property type="molecule type" value="Genomic_DNA"/>
</dbReference>